<dbReference type="EMBL" id="JAJEQR010000030">
    <property type="protein sequence ID" value="MCC2231471.1"/>
    <property type="molecule type" value="Genomic_DNA"/>
</dbReference>
<protein>
    <submittedName>
        <fullName evidence="2">Uncharacterized protein</fullName>
    </submittedName>
</protein>
<evidence type="ECO:0000313" key="3">
    <source>
        <dbReference type="Proteomes" id="UP001198182"/>
    </source>
</evidence>
<comment type="caution">
    <text evidence="2">The sequence shown here is derived from an EMBL/GenBank/DDBJ whole genome shotgun (WGS) entry which is preliminary data.</text>
</comment>
<keyword evidence="3" id="KW-1185">Reference proteome</keyword>
<reference evidence="2" key="1">
    <citation type="submission" date="2021-10" db="EMBL/GenBank/DDBJ databases">
        <title>Anaerobic single-cell dispensing facilitates the cultivation of human gut bacteria.</title>
        <authorList>
            <person name="Afrizal A."/>
        </authorList>
    </citation>
    <scope>NUCLEOTIDE SEQUENCE</scope>
    <source>
        <strain evidence="2">CLA-AA-H215</strain>
    </source>
</reference>
<dbReference type="AlphaFoldDB" id="A0AAE3EA96"/>
<sequence length="586" mass="67969">MAMFSSHEKFYFVFAGEGERYYLDSMLHPDTGTYLWMELRESKYDYIYEVELFNTGFLLKAKDESSVQQHNALSSGWFSKIPAIPSGQNCVEIEETALRQWMLDLMTKTAGRMAAVTFSLEAFSRLYQDSKSRKQLNRLIDRPENQHSILIRASMQLKEDQLRLMIDPNGVFAYRTVNGQAICPELEELIRRRSTVPFLEILKQRLDNRFVELNAVTFARLQSLMRNVCFQRNENWSDDELLEYTNILYSWWYLPEIMTVKELNYGFIDQICAKFLPDARNRTDIYVALYEALTSTGGWKAFQDRVVILRNLANSEDTKNFLHTLNRQTVEAKCHVRLANTGLQPVARMLWPEKAFRQAVLMNPALNTGGGKRSWAVMQTKLLRPVNRSFPREHIRYMESYYQSYQDAESQQDYDTMCRAVNAMLFGGNFLYMEIDQNPSSELMERWQKYNDYLDKSKKYFTIRIQNSVSTSGSVYEESTNAIQQAQQVEYKKYLDAMDAMLKIIPDLAESLNTEEVESVMATFTDIVKQHTGKLTNPGKTSPKESQKKASAGTPEHLTAEGIEMTAEEAEAKLRAMNVPGMHWMR</sequence>
<evidence type="ECO:0000313" key="2">
    <source>
        <dbReference type="EMBL" id="MCC2231471.1"/>
    </source>
</evidence>
<gene>
    <name evidence="2" type="ORF">LKD81_10750</name>
</gene>
<accession>A0AAE3EA96</accession>
<feature type="region of interest" description="Disordered" evidence="1">
    <location>
        <begin position="532"/>
        <end position="561"/>
    </location>
</feature>
<dbReference type="RefSeq" id="WP_308453990.1">
    <property type="nucleotide sequence ID" value="NZ_JAJEQR010000030.1"/>
</dbReference>
<proteinExistence type="predicted"/>
<name>A0AAE3EA96_9FIRM</name>
<organism evidence="2 3">
    <name type="scientific">Hominifimenecus microfluidus</name>
    <dbReference type="NCBI Taxonomy" id="2885348"/>
    <lineage>
        <taxon>Bacteria</taxon>
        <taxon>Bacillati</taxon>
        <taxon>Bacillota</taxon>
        <taxon>Clostridia</taxon>
        <taxon>Lachnospirales</taxon>
        <taxon>Lachnospiraceae</taxon>
        <taxon>Hominifimenecus</taxon>
    </lineage>
</organism>
<evidence type="ECO:0000256" key="1">
    <source>
        <dbReference type="SAM" id="MobiDB-lite"/>
    </source>
</evidence>
<dbReference type="Proteomes" id="UP001198182">
    <property type="component" value="Unassembled WGS sequence"/>
</dbReference>